<evidence type="ECO:0000256" key="1">
    <source>
        <dbReference type="SAM" id="SignalP"/>
    </source>
</evidence>
<keyword evidence="4" id="KW-1185">Reference proteome</keyword>
<protein>
    <recommendedName>
        <fullName evidence="2">Fibronectin type-III domain-containing protein</fullName>
    </recommendedName>
</protein>
<accession>A0ABS7EVE5</accession>
<dbReference type="PROSITE" id="PS50853">
    <property type="entry name" value="FN3"/>
    <property type="match status" value="1"/>
</dbReference>
<dbReference type="EMBL" id="JAHZSV010000036">
    <property type="protein sequence ID" value="MBW8201594.1"/>
    <property type="molecule type" value="Genomic_DNA"/>
</dbReference>
<keyword evidence="1" id="KW-0732">Signal</keyword>
<reference evidence="3 4" key="1">
    <citation type="submission" date="2021-08" db="EMBL/GenBank/DDBJ databases">
        <title>Muricauda profundi sp. nov., a marine bacterium isolated from deep seawater of the Mariana Trench.</title>
        <authorList>
            <person name="Wei Y."/>
        </authorList>
    </citation>
    <scope>NUCLEOTIDE SEQUENCE [LARGE SCALE GENOMIC DNA]</scope>
    <source>
        <strain evidence="3 4">W52</strain>
    </source>
</reference>
<comment type="caution">
    <text evidence="3">The sequence shown here is derived from an EMBL/GenBank/DDBJ whole genome shotgun (WGS) entry which is preliminary data.</text>
</comment>
<evidence type="ECO:0000313" key="4">
    <source>
        <dbReference type="Proteomes" id="UP001196136"/>
    </source>
</evidence>
<dbReference type="InterPro" id="IPR013783">
    <property type="entry name" value="Ig-like_fold"/>
</dbReference>
<feature type="domain" description="Fibronectin type-III" evidence="2">
    <location>
        <begin position="150"/>
        <end position="237"/>
    </location>
</feature>
<dbReference type="Gene3D" id="2.60.40.10">
    <property type="entry name" value="Immunoglobulins"/>
    <property type="match status" value="1"/>
</dbReference>
<organism evidence="3 4">
    <name type="scientific">Flagellimonas abyssi</name>
    <dbReference type="NCBI Taxonomy" id="2864871"/>
    <lineage>
        <taxon>Bacteria</taxon>
        <taxon>Pseudomonadati</taxon>
        <taxon>Bacteroidota</taxon>
        <taxon>Flavobacteriia</taxon>
        <taxon>Flavobacteriales</taxon>
        <taxon>Flavobacteriaceae</taxon>
        <taxon>Flagellimonas</taxon>
    </lineage>
</organism>
<dbReference type="InterPro" id="IPR003961">
    <property type="entry name" value="FN3_dom"/>
</dbReference>
<dbReference type="RefSeq" id="WP_220114922.1">
    <property type="nucleotide sequence ID" value="NZ_JAHZSV010000036.1"/>
</dbReference>
<proteinExistence type="predicted"/>
<dbReference type="SUPFAM" id="SSF49265">
    <property type="entry name" value="Fibronectin type III"/>
    <property type="match status" value="1"/>
</dbReference>
<dbReference type="Proteomes" id="UP001196136">
    <property type="component" value="Unassembled WGS sequence"/>
</dbReference>
<evidence type="ECO:0000259" key="2">
    <source>
        <dbReference type="PROSITE" id="PS50853"/>
    </source>
</evidence>
<sequence>MNLIWRTTGILVLLLALACSSSGDSPPEEERQKIEKPLATTLIFPENNTECEEGTIVSDTQSRILFQWDISEHTDGYEVHVEKLEDGTRTTHLSVTNELEIVLERGKAYGWSVVSTSDSTDETAESEVWKFYNAGAGMVNYAPFPADLLRPENNEVVSLGVSESVLLDWEASDIDGDIVSYQVYLDKENPPIASVGTTSDTEITVGVIANETYYWYVQVTDGANNTSRSDVFGFTTQ</sequence>
<gene>
    <name evidence="3" type="ORF">K1F36_17345</name>
</gene>
<feature type="chain" id="PRO_5046115954" description="Fibronectin type-III domain-containing protein" evidence="1">
    <location>
        <begin position="25"/>
        <end position="237"/>
    </location>
</feature>
<evidence type="ECO:0000313" key="3">
    <source>
        <dbReference type="EMBL" id="MBW8201594.1"/>
    </source>
</evidence>
<dbReference type="InterPro" id="IPR036116">
    <property type="entry name" value="FN3_sf"/>
</dbReference>
<name>A0ABS7EVE5_9FLAO</name>
<feature type="signal peptide" evidence="1">
    <location>
        <begin position="1"/>
        <end position="24"/>
    </location>
</feature>
<dbReference type="PROSITE" id="PS51257">
    <property type="entry name" value="PROKAR_LIPOPROTEIN"/>
    <property type="match status" value="1"/>
</dbReference>